<feature type="domain" description="T-SNARE coiled-coil homology" evidence="3">
    <location>
        <begin position="224"/>
        <end position="286"/>
    </location>
</feature>
<dbReference type="Pfam" id="PF17109">
    <property type="entry name" value="Goodbye"/>
    <property type="match status" value="1"/>
</dbReference>
<evidence type="ECO:0000256" key="2">
    <source>
        <dbReference type="PROSITE-ProRule" id="PRU00023"/>
    </source>
</evidence>
<dbReference type="SUPFAM" id="SSF52540">
    <property type="entry name" value="P-loop containing nucleoside triphosphate hydrolases"/>
    <property type="match status" value="1"/>
</dbReference>
<dbReference type="Pfam" id="PF12796">
    <property type="entry name" value="Ank_2"/>
    <property type="match status" value="2"/>
</dbReference>
<dbReference type="Pfam" id="PF24883">
    <property type="entry name" value="NPHP3_N"/>
    <property type="match status" value="1"/>
</dbReference>
<reference evidence="4" key="1">
    <citation type="submission" date="2022-01" db="EMBL/GenBank/DDBJ databases">
        <title>Comparative genomics reveals a dynamic genome evolution in the ectomycorrhizal milk-cap (Lactarius) mushrooms.</title>
        <authorList>
            <consortium name="DOE Joint Genome Institute"/>
            <person name="Lebreton A."/>
            <person name="Tang N."/>
            <person name="Kuo A."/>
            <person name="LaButti K."/>
            <person name="Drula E."/>
            <person name="Barry K."/>
            <person name="Clum A."/>
            <person name="Lipzen A."/>
            <person name="Mousain D."/>
            <person name="Ng V."/>
            <person name="Wang R."/>
            <person name="Wang X."/>
            <person name="Dai Y."/>
            <person name="Henrissat B."/>
            <person name="Grigoriev I.V."/>
            <person name="Guerin-Laguette A."/>
            <person name="Yu F."/>
            <person name="Martin F.M."/>
        </authorList>
    </citation>
    <scope>NUCLEOTIDE SEQUENCE</scope>
    <source>
        <strain evidence="4">QP</strain>
    </source>
</reference>
<dbReference type="InterPro" id="IPR031350">
    <property type="entry name" value="Goodbye_dom"/>
</dbReference>
<dbReference type="InterPro" id="IPR056884">
    <property type="entry name" value="NPHP3-like_N"/>
</dbReference>
<dbReference type="Gene3D" id="1.25.40.20">
    <property type="entry name" value="Ankyrin repeat-containing domain"/>
    <property type="match status" value="1"/>
</dbReference>
<name>A0AAD4L7Y0_9AGAM</name>
<dbReference type="SUPFAM" id="SSF58104">
    <property type="entry name" value="Methyl-accepting chemotaxis protein (MCP) signaling domain"/>
    <property type="match status" value="1"/>
</dbReference>
<dbReference type="PANTHER" id="PTHR10039">
    <property type="entry name" value="AMELOGENIN"/>
    <property type="match status" value="1"/>
</dbReference>
<protein>
    <recommendedName>
        <fullName evidence="3">t-SNARE coiled-coil homology domain-containing protein</fullName>
    </recommendedName>
</protein>
<keyword evidence="1" id="KW-0677">Repeat</keyword>
<evidence type="ECO:0000313" key="4">
    <source>
        <dbReference type="EMBL" id="KAH8980691.1"/>
    </source>
</evidence>
<dbReference type="EMBL" id="JAKELL010000132">
    <property type="protein sequence ID" value="KAH8980691.1"/>
    <property type="molecule type" value="Genomic_DNA"/>
</dbReference>
<dbReference type="PROSITE" id="PS50088">
    <property type="entry name" value="ANK_REPEAT"/>
    <property type="match status" value="5"/>
</dbReference>
<dbReference type="InterPro" id="IPR002110">
    <property type="entry name" value="Ankyrin_rpt"/>
</dbReference>
<dbReference type="Proteomes" id="UP001201163">
    <property type="component" value="Unassembled WGS sequence"/>
</dbReference>
<dbReference type="InterPro" id="IPR027417">
    <property type="entry name" value="P-loop_NTPase"/>
</dbReference>
<evidence type="ECO:0000313" key="5">
    <source>
        <dbReference type="Proteomes" id="UP001201163"/>
    </source>
</evidence>
<dbReference type="InterPro" id="IPR000727">
    <property type="entry name" value="T_SNARE_dom"/>
</dbReference>
<accession>A0AAD4L7Y0</accession>
<feature type="repeat" description="ANK" evidence="2">
    <location>
        <begin position="1068"/>
        <end position="1097"/>
    </location>
</feature>
<keyword evidence="5" id="KW-1185">Reference proteome</keyword>
<gene>
    <name evidence="4" type="ORF">EDB92DRAFT_1974197</name>
</gene>
<feature type="repeat" description="ANK" evidence="2">
    <location>
        <begin position="1035"/>
        <end position="1067"/>
    </location>
</feature>
<dbReference type="PANTHER" id="PTHR10039:SF16">
    <property type="entry name" value="GPI INOSITOL-DEACYLASE"/>
    <property type="match status" value="1"/>
</dbReference>
<keyword evidence="2" id="KW-0040">ANK repeat</keyword>
<dbReference type="InterPro" id="IPR036770">
    <property type="entry name" value="Ankyrin_rpt-contain_sf"/>
</dbReference>
<comment type="caution">
    <text evidence="4">The sequence shown here is derived from an EMBL/GenBank/DDBJ whole genome shotgun (WGS) entry which is preliminary data.</text>
</comment>
<sequence length="1097" mass="121464">MSQMISTAAASSRFQLIFNAALKSYQKQTKKDLIAHPLASQLQSCDSTSAILAVLKEQVQEFDQARSGDERLTKWLIPTVNVLYAFSAAVSEGVGLVFSPAKVIFAGIGAAKDVAASKDTLAELFERIGFFFNRLESYTEVAPTAAMTNIITKIIVEVLTIFGIATKELRRGSAKKFLKKLAGRTDLEDAVKKLDRLTQEEARMALAEVLKITHIVRDDVKVVDGKVENIDSKVEDVGNKVDDVGDKVDDVGDKVDDVGDKVDDVGNKVADVGDKVDDVGDKVNDVGDNVVDVGGKVDDVSSKVDDVGGKVQDIGDRVQSVDEKVQVAIDDGKETRVVATEAKSIIQQMANSVDHIQWNQIKQLLRAWLSPTDPSTNHIIARKAQHKGTALWFFRGSIFIEWKSTGSLLWIHGKPGSGKSVICSSVVQDIMAVCDAGSAIMAYFYFDFRDLKKQSLHDLLLSLVFQLSTRFSPCCDILHHVYKTHQDGTRQPSDDTLKECLKDMLRLLGQGPTFIVLDALDECPDSPGIPSPRHEVLELVKELVDLHLDGLHICATSRPEVDIRAVLDPLASRSVSLHNQTGQQTDISDYVRNVVNSSPSTAMRRWRADDRNLVIETLTERADGMFRWVFCQLDTLQHCLPSNLRQFLNELPESLDETYERILRGINKAQKDNARRLLQCLTVAVRPLRVEELAELLAFDFQGSSSGGIPKLKDDWRWDDQEEAVLSTCSSLITIVPDDDSRVVQFSHFSVKEYLTSPRLARSDEDASRFHIDLEAAHTILAQACLGTLLRLDEHADVEGFPLVEYAARYWVDHARYEKVSSRVQVGMDDLFDSSKPHFAAWLRVHDMDVRWSSFSHTERWAVGSPLYYAAFCGFYDLAERLIMKHPEQVNAISGYIVAPLPVALRKGHFGVANLLHKHGAVVDIRDDGERTPLYTASANDRVDVMQWLLDCGADPNAPNDTGCTPLHLAAAHLQLETVLLLLKYKADVNPRDSDGLTPLHDTMFNLPSLPEGQCIDVMQRLLEHGADPNACDNNHSTPLHTASSKGLLEVARVLLSHGANVVEKDGKGRTPFQVASSNGHDEMTKLLLEHGAVAQP</sequence>
<dbReference type="PROSITE" id="PS50192">
    <property type="entry name" value="T_SNARE"/>
    <property type="match status" value="1"/>
</dbReference>
<dbReference type="AlphaFoldDB" id="A0AAD4L7Y0"/>
<proteinExistence type="predicted"/>
<dbReference type="Pfam" id="PF22939">
    <property type="entry name" value="WHD_GPIID"/>
    <property type="match status" value="1"/>
</dbReference>
<feature type="repeat" description="ANK" evidence="2">
    <location>
        <begin position="962"/>
        <end position="994"/>
    </location>
</feature>
<organism evidence="4 5">
    <name type="scientific">Lactarius akahatsu</name>
    <dbReference type="NCBI Taxonomy" id="416441"/>
    <lineage>
        <taxon>Eukaryota</taxon>
        <taxon>Fungi</taxon>
        <taxon>Dikarya</taxon>
        <taxon>Basidiomycota</taxon>
        <taxon>Agaricomycotina</taxon>
        <taxon>Agaricomycetes</taxon>
        <taxon>Russulales</taxon>
        <taxon>Russulaceae</taxon>
        <taxon>Lactarius</taxon>
    </lineage>
</organism>
<dbReference type="SUPFAM" id="SSF48403">
    <property type="entry name" value="Ankyrin repeat"/>
    <property type="match status" value="1"/>
</dbReference>
<dbReference type="Pfam" id="PF00023">
    <property type="entry name" value="Ank"/>
    <property type="match status" value="1"/>
</dbReference>
<feature type="repeat" description="ANK" evidence="2">
    <location>
        <begin position="995"/>
        <end position="1034"/>
    </location>
</feature>
<dbReference type="SMART" id="SM00248">
    <property type="entry name" value="ANK"/>
    <property type="match status" value="7"/>
</dbReference>
<dbReference type="InterPro" id="IPR054471">
    <property type="entry name" value="GPIID_WHD"/>
</dbReference>
<dbReference type="Gene3D" id="1.10.287.950">
    <property type="entry name" value="Methyl-accepting chemotaxis protein"/>
    <property type="match status" value="1"/>
</dbReference>
<dbReference type="PROSITE" id="PS50297">
    <property type="entry name" value="ANK_REP_REGION"/>
    <property type="match status" value="4"/>
</dbReference>
<feature type="repeat" description="ANK" evidence="2">
    <location>
        <begin position="929"/>
        <end position="961"/>
    </location>
</feature>
<dbReference type="Gene3D" id="3.40.50.300">
    <property type="entry name" value="P-loop containing nucleotide triphosphate hydrolases"/>
    <property type="match status" value="1"/>
</dbReference>
<evidence type="ECO:0000259" key="3">
    <source>
        <dbReference type="PROSITE" id="PS50192"/>
    </source>
</evidence>
<evidence type="ECO:0000256" key="1">
    <source>
        <dbReference type="ARBA" id="ARBA00022737"/>
    </source>
</evidence>